<dbReference type="EMBL" id="NMVI01000005">
    <property type="protein sequence ID" value="OYN90498.1"/>
    <property type="molecule type" value="Genomic_DNA"/>
</dbReference>
<dbReference type="PIRSF" id="PIRSF001217">
    <property type="entry name" value="Protease_4_SppA"/>
    <property type="match status" value="1"/>
</dbReference>
<dbReference type="CDD" id="cd07018">
    <property type="entry name" value="S49_SppA_67K_type"/>
    <property type="match status" value="1"/>
</dbReference>
<evidence type="ECO:0000256" key="4">
    <source>
        <dbReference type="ARBA" id="ARBA00022801"/>
    </source>
</evidence>
<feature type="domain" description="Peptidase S49" evidence="8">
    <location>
        <begin position="352"/>
        <end position="498"/>
    </location>
</feature>
<dbReference type="Gene3D" id="6.20.330.10">
    <property type="match status" value="2"/>
</dbReference>
<evidence type="ECO:0000313" key="10">
    <source>
        <dbReference type="Proteomes" id="UP000216533"/>
    </source>
</evidence>
<dbReference type="PANTHER" id="PTHR33209">
    <property type="entry name" value="PROTEASE 4"/>
    <property type="match status" value="1"/>
</dbReference>
<dbReference type="PANTHER" id="PTHR33209:SF1">
    <property type="entry name" value="PEPTIDASE S49 DOMAIN-CONTAINING PROTEIN"/>
    <property type="match status" value="1"/>
</dbReference>
<dbReference type="InterPro" id="IPR047272">
    <property type="entry name" value="S49_SppA_C"/>
</dbReference>
<evidence type="ECO:0000256" key="3">
    <source>
        <dbReference type="ARBA" id="ARBA00022670"/>
    </source>
</evidence>
<comment type="subcellular location">
    <subcellularLocation>
        <location evidence="1">Membrane</location>
    </subcellularLocation>
</comment>
<evidence type="ECO:0000256" key="6">
    <source>
        <dbReference type="ARBA" id="ARBA00023136"/>
    </source>
</evidence>
<dbReference type="GO" id="GO:0008236">
    <property type="term" value="F:serine-type peptidase activity"/>
    <property type="evidence" value="ECO:0007669"/>
    <property type="project" value="UniProtKB-KW"/>
</dbReference>
<sequence>MRAVAGIWNEPGHRGEIGPLRTLGGMISLPRLFGKFGKSDEGADWVVVDLHGSFPSRRPQNPLEAIRQRNDTLAGLTQRLERIGESSYSAVFVTTGGYTGGPATTWAISRLLGDLAKKKRVVAYLPDVTMFQLALTSQVAEVIAPESASVNIHGFAVEQLYLGGLLKKHGIGFENLRIKEYKSALTPFSEDAMDEYQREQMKAYLDAVEQTWVADLAKARELSVDAVRGVLDSPPVSAADLHRAGLITRVAYDDEILTITEPDFGSSLDLVMPQRPKKGAHVAVVQVHGGIVTGRSRYSPSPLFGGATAGSDTVVAALRKADRDPDVRAIVLHVDSGGGSALASDLIDREVRRASKPVVAVMGEVAASGGYYVAAHATKILASPYTITGSIGVVAGKAVLAELQERHGINPERVGRDEALIFSSSREFSDSERAWLTAMIDDVYDRFLDRVADGRGLTKERVNELGRGRIWAGTEAKDNGLIDDLGDLEAGIALARELGGLAEDAPAQVVSPGKLAGLLPEQGRSVSLSSLAWPLGRERVLTWLPARVTLH</sequence>
<evidence type="ECO:0000259" key="8">
    <source>
        <dbReference type="Pfam" id="PF01343"/>
    </source>
</evidence>
<accession>A0A255EG42</accession>
<proteinExistence type="inferred from homology"/>
<keyword evidence="4" id="KW-0378">Hydrolase</keyword>
<dbReference type="CDD" id="cd07023">
    <property type="entry name" value="S49_Sppa_N_C"/>
    <property type="match status" value="1"/>
</dbReference>
<dbReference type="Proteomes" id="UP000216533">
    <property type="component" value="Unassembled WGS sequence"/>
</dbReference>
<protein>
    <submittedName>
        <fullName evidence="9">Signal peptide peptidase SppA</fullName>
    </submittedName>
</protein>
<dbReference type="InterPro" id="IPR004634">
    <property type="entry name" value="Pept_S49_pIV"/>
</dbReference>
<dbReference type="Pfam" id="PF01343">
    <property type="entry name" value="Peptidase_S49"/>
    <property type="match status" value="2"/>
</dbReference>
<feature type="active site" description="Nucleophile" evidence="7">
    <location>
        <position position="368"/>
    </location>
</feature>
<organism evidence="9 10">
    <name type="scientific">Parenemella sanctibonifatiensis</name>
    <dbReference type="NCBI Taxonomy" id="2016505"/>
    <lineage>
        <taxon>Bacteria</taxon>
        <taxon>Bacillati</taxon>
        <taxon>Actinomycetota</taxon>
        <taxon>Actinomycetes</taxon>
        <taxon>Propionibacteriales</taxon>
        <taxon>Propionibacteriaceae</taxon>
        <taxon>Parenemella</taxon>
    </lineage>
</organism>
<keyword evidence="5" id="KW-0720">Serine protease</keyword>
<dbReference type="GO" id="GO:0016020">
    <property type="term" value="C:membrane"/>
    <property type="evidence" value="ECO:0007669"/>
    <property type="project" value="UniProtKB-SubCell"/>
</dbReference>
<comment type="caution">
    <text evidence="9">The sequence shown here is derived from an EMBL/GenBank/DDBJ whole genome shotgun (WGS) entry which is preliminary data.</text>
</comment>
<dbReference type="AlphaFoldDB" id="A0A255EG42"/>
<dbReference type="InterPro" id="IPR047217">
    <property type="entry name" value="S49_SppA_67K_type_N"/>
</dbReference>
<evidence type="ECO:0000256" key="7">
    <source>
        <dbReference type="PIRSR" id="PIRSR001217-1"/>
    </source>
</evidence>
<dbReference type="InterPro" id="IPR002142">
    <property type="entry name" value="Peptidase_S49"/>
</dbReference>
<reference evidence="9 10" key="1">
    <citation type="submission" date="2017-07" db="EMBL/GenBank/DDBJ databases">
        <title>Draft whole genome sequences of clinical Proprionibacteriaceae strains.</title>
        <authorList>
            <person name="Bernier A.-M."/>
            <person name="Bernard K."/>
            <person name="Domingo M.-C."/>
        </authorList>
    </citation>
    <scope>NUCLEOTIDE SEQUENCE [LARGE SCALE GENOMIC DNA]</scope>
    <source>
        <strain evidence="9 10">NML 160184</strain>
    </source>
</reference>
<comment type="similarity">
    <text evidence="2">Belongs to the peptidase S49 family.</text>
</comment>
<name>A0A255EG42_9ACTN</name>
<evidence type="ECO:0000256" key="5">
    <source>
        <dbReference type="ARBA" id="ARBA00022825"/>
    </source>
</evidence>
<dbReference type="Gene3D" id="3.90.226.10">
    <property type="entry name" value="2-enoyl-CoA Hydratase, Chain A, domain 1"/>
    <property type="match status" value="1"/>
</dbReference>
<evidence type="ECO:0000313" key="9">
    <source>
        <dbReference type="EMBL" id="OYN90498.1"/>
    </source>
</evidence>
<dbReference type="NCBIfam" id="TIGR00706">
    <property type="entry name" value="SppA_dom"/>
    <property type="match status" value="1"/>
</dbReference>
<feature type="active site" description="Proton donor/acceptor" evidence="7">
    <location>
        <position position="182"/>
    </location>
</feature>
<dbReference type="SUPFAM" id="SSF52096">
    <property type="entry name" value="ClpP/crotonase"/>
    <property type="match status" value="2"/>
</dbReference>
<feature type="domain" description="Peptidase S49" evidence="8">
    <location>
        <begin position="115"/>
        <end position="258"/>
    </location>
</feature>
<dbReference type="GO" id="GO:0006465">
    <property type="term" value="P:signal peptide processing"/>
    <property type="evidence" value="ECO:0007669"/>
    <property type="project" value="InterPro"/>
</dbReference>
<evidence type="ECO:0000256" key="1">
    <source>
        <dbReference type="ARBA" id="ARBA00004370"/>
    </source>
</evidence>
<dbReference type="InterPro" id="IPR029045">
    <property type="entry name" value="ClpP/crotonase-like_dom_sf"/>
</dbReference>
<keyword evidence="3" id="KW-0645">Protease</keyword>
<evidence type="ECO:0000256" key="2">
    <source>
        <dbReference type="ARBA" id="ARBA00008683"/>
    </source>
</evidence>
<dbReference type="InterPro" id="IPR004635">
    <property type="entry name" value="Pept_S49_SppA"/>
</dbReference>
<keyword evidence="6" id="KW-0472">Membrane</keyword>
<gene>
    <name evidence="9" type="primary">sppA</name>
    <name evidence="9" type="ORF">CGZ92_01315</name>
</gene>